<evidence type="ECO:0000256" key="1">
    <source>
        <dbReference type="SAM" id="Phobius"/>
    </source>
</evidence>
<name>A0ABX1I9P8_9GAMM</name>
<proteinExistence type="predicted"/>
<keyword evidence="1" id="KW-0812">Transmembrane</keyword>
<dbReference type="EMBL" id="JAAXKX010000017">
    <property type="protein sequence ID" value="NKN33968.1"/>
    <property type="molecule type" value="Genomic_DNA"/>
</dbReference>
<evidence type="ECO:0000313" key="3">
    <source>
        <dbReference type="Proteomes" id="UP000740754"/>
    </source>
</evidence>
<dbReference type="Proteomes" id="UP000740754">
    <property type="component" value="Unassembled WGS sequence"/>
</dbReference>
<accession>A0ABX1I9P8</accession>
<keyword evidence="3" id="KW-1185">Reference proteome</keyword>
<feature type="transmembrane region" description="Helical" evidence="1">
    <location>
        <begin position="40"/>
        <end position="61"/>
    </location>
</feature>
<gene>
    <name evidence="2" type="ORF">HF203_12135</name>
</gene>
<organism evidence="2 3">
    <name type="scientific">Marichromatium bheemlicum</name>
    <dbReference type="NCBI Taxonomy" id="365339"/>
    <lineage>
        <taxon>Bacteria</taxon>
        <taxon>Pseudomonadati</taxon>
        <taxon>Pseudomonadota</taxon>
        <taxon>Gammaproteobacteria</taxon>
        <taxon>Chromatiales</taxon>
        <taxon>Chromatiaceae</taxon>
        <taxon>Marichromatium</taxon>
    </lineage>
</organism>
<protein>
    <recommendedName>
        <fullName evidence="4">Holin</fullName>
    </recommendedName>
</protein>
<reference evidence="2 3" key="1">
    <citation type="submission" date="2020-04" db="EMBL/GenBank/DDBJ databases">
        <title>Draft Whole-Genome sequence of Marichromatium bheemlicum DSM 18632, type strain.</title>
        <authorList>
            <person name="Kyndt J.A."/>
            <person name="Meyer T.E."/>
        </authorList>
    </citation>
    <scope>NUCLEOTIDE SEQUENCE [LARGE SCALE GENOMIC DNA]</scope>
    <source>
        <strain evidence="2 3">DSM 18632</strain>
    </source>
</reference>
<keyword evidence="1" id="KW-0472">Membrane</keyword>
<sequence length="70" mass="7409">MDRPTSAKPWWRSRAVIGVLVVVLAQIASAAGIALDTTALTDALVALASLGGAGMALWGRVRARVPLRWR</sequence>
<evidence type="ECO:0008006" key="4">
    <source>
        <dbReference type="Google" id="ProtNLM"/>
    </source>
</evidence>
<comment type="caution">
    <text evidence="2">The sequence shown here is derived from an EMBL/GenBank/DDBJ whole genome shotgun (WGS) entry which is preliminary data.</text>
</comment>
<keyword evidence="1" id="KW-1133">Transmembrane helix</keyword>
<dbReference type="RefSeq" id="WP_168670065.1">
    <property type="nucleotide sequence ID" value="NZ_JAAXKX010000017.1"/>
</dbReference>
<evidence type="ECO:0000313" key="2">
    <source>
        <dbReference type="EMBL" id="NKN33968.1"/>
    </source>
</evidence>